<dbReference type="Proteomes" id="UP000003089">
    <property type="component" value="Unassembled WGS sequence"/>
</dbReference>
<dbReference type="STRING" id="997884.HMPREF1068_03755"/>
<keyword evidence="2" id="KW-1185">Reference proteome</keyword>
<dbReference type="AlphaFoldDB" id="I8X4R1"/>
<proteinExistence type="predicted"/>
<name>I8X4R1_9BACE</name>
<dbReference type="HOGENOM" id="CLU_3285082_0_0_10"/>
<comment type="caution">
    <text evidence="1">The sequence shown here is derived from an EMBL/GenBank/DDBJ whole genome shotgun (WGS) entry which is preliminary data.</text>
</comment>
<protein>
    <submittedName>
        <fullName evidence="1">Uncharacterized protein</fullName>
    </submittedName>
</protein>
<evidence type="ECO:0000313" key="2">
    <source>
        <dbReference type="Proteomes" id="UP000003089"/>
    </source>
</evidence>
<accession>I8X4R1</accession>
<reference evidence="1 2" key="1">
    <citation type="submission" date="2012-02" db="EMBL/GenBank/DDBJ databases">
        <title>The Genome Sequence of Bacteroides nordii CL02T12C05.</title>
        <authorList>
            <consortium name="The Broad Institute Genome Sequencing Platform"/>
            <person name="Earl A."/>
            <person name="Ward D."/>
            <person name="Feldgarden M."/>
            <person name="Gevers D."/>
            <person name="Zitomersky N.L."/>
            <person name="Coyne M.J."/>
            <person name="Comstock L.E."/>
            <person name="Young S.K."/>
            <person name="Zeng Q."/>
            <person name="Gargeya S."/>
            <person name="Fitzgerald M."/>
            <person name="Haas B."/>
            <person name="Abouelleil A."/>
            <person name="Alvarado L."/>
            <person name="Arachchi H.M."/>
            <person name="Berlin A."/>
            <person name="Chapman S.B."/>
            <person name="Gearin G."/>
            <person name="Goldberg J."/>
            <person name="Griggs A."/>
            <person name="Gujja S."/>
            <person name="Hansen M."/>
            <person name="Heiman D."/>
            <person name="Howarth C."/>
            <person name="Larimer J."/>
            <person name="Lui A."/>
            <person name="MacDonald P.J.P."/>
            <person name="McCowen C."/>
            <person name="Montmayeur A."/>
            <person name="Murphy C."/>
            <person name="Neiman D."/>
            <person name="Pearson M."/>
            <person name="Priest M."/>
            <person name="Roberts A."/>
            <person name="Saif S."/>
            <person name="Shea T."/>
            <person name="Sisk P."/>
            <person name="Stolte C."/>
            <person name="Sykes S."/>
            <person name="Wortman J."/>
            <person name="Nusbaum C."/>
            <person name="Birren B."/>
        </authorList>
    </citation>
    <scope>NUCLEOTIDE SEQUENCE [LARGE SCALE GENOMIC DNA]</scope>
    <source>
        <strain evidence="1 2">CL02T12C05</strain>
    </source>
</reference>
<sequence>MFFLLTLAGRFIQVKGVNKQQTLHELSSLHHMYPSLLLED</sequence>
<organism evidence="1 2">
    <name type="scientific">Bacteroides nordii CL02T12C05</name>
    <dbReference type="NCBI Taxonomy" id="997884"/>
    <lineage>
        <taxon>Bacteria</taxon>
        <taxon>Pseudomonadati</taxon>
        <taxon>Bacteroidota</taxon>
        <taxon>Bacteroidia</taxon>
        <taxon>Bacteroidales</taxon>
        <taxon>Bacteroidaceae</taxon>
        <taxon>Bacteroides</taxon>
    </lineage>
</organism>
<evidence type="ECO:0000313" key="1">
    <source>
        <dbReference type="EMBL" id="EIY45102.1"/>
    </source>
</evidence>
<dbReference type="EMBL" id="AGXS01000025">
    <property type="protein sequence ID" value="EIY45102.1"/>
    <property type="molecule type" value="Genomic_DNA"/>
</dbReference>
<gene>
    <name evidence="1" type="ORF">HMPREF1068_03755</name>
</gene>